<sequence length="81" mass="9150">MNSDTMLKIIFDCQDSSKRNGVAFSVAGYLSKKIVKTLNDKEIKCIIHYNSIPEIFGREIAHPNHLANIKKLTKAKMSEIV</sequence>
<accession>A0A224X8A6</accession>
<keyword evidence="2" id="KW-1185">Reference proteome</keyword>
<protein>
    <submittedName>
        <fullName evidence="1">Uncharacterized protein</fullName>
    </submittedName>
</protein>
<name>A0A224X8A6_9LACT</name>
<proteinExistence type="predicted"/>
<evidence type="ECO:0000313" key="2">
    <source>
        <dbReference type="Proteomes" id="UP000218689"/>
    </source>
</evidence>
<organism evidence="1 2">
    <name type="scientific">Pseudolactococcus reticulitermitis</name>
    <dbReference type="NCBI Taxonomy" id="2025039"/>
    <lineage>
        <taxon>Bacteria</taxon>
        <taxon>Bacillati</taxon>
        <taxon>Bacillota</taxon>
        <taxon>Bacilli</taxon>
        <taxon>Lactobacillales</taxon>
        <taxon>Streptococcaceae</taxon>
        <taxon>Pseudolactococcus</taxon>
    </lineage>
</organism>
<dbReference type="EMBL" id="BEDT01000002">
    <property type="protein sequence ID" value="GAX47550.1"/>
    <property type="molecule type" value="Genomic_DNA"/>
</dbReference>
<gene>
    <name evidence="1" type="ORF">RsY01_1150</name>
</gene>
<reference evidence="2" key="1">
    <citation type="submission" date="2017-08" db="EMBL/GenBank/DDBJ databases">
        <title>Draft genome sequence of Lactococcus sp. strain Rs-Y01, isolated from the gut of the lower termite Reticulitermes speratus.</title>
        <authorList>
            <person name="Ohkuma M."/>
            <person name="Yuki M."/>
        </authorList>
    </citation>
    <scope>NUCLEOTIDE SEQUENCE [LARGE SCALE GENOMIC DNA]</scope>
    <source>
        <strain evidence="2">Rs-Y01</strain>
    </source>
</reference>
<dbReference type="AlphaFoldDB" id="A0A224X8A6"/>
<dbReference type="Proteomes" id="UP000218689">
    <property type="component" value="Unassembled WGS sequence"/>
</dbReference>
<comment type="caution">
    <text evidence="1">The sequence shown here is derived from an EMBL/GenBank/DDBJ whole genome shotgun (WGS) entry which is preliminary data.</text>
</comment>
<evidence type="ECO:0000313" key="1">
    <source>
        <dbReference type="EMBL" id="GAX47550.1"/>
    </source>
</evidence>